<dbReference type="InterPro" id="IPR036565">
    <property type="entry name" value="Mur-like_cat_sf"/>
</dbReference>
<evidence type="ECO:0000313" key="15">
    <source>
        <dbReference type="EMBL" id="CAB3809014.1"/>
    </source>
</evidence>
<dbReference type="GO" id="GO:0071161">
    <property type="term" value="F:cyanophycin synthetase activity (L-arginine-adding)"/>
    <property type="evidence" value="ECO:0007669"/>
    <property type="project" value="UniProtKB-EC"/>
</dbReference>
<dbReference type="GO" id="GO:0005524">
    <property type="term" value="F:ATP binding"/>
    <property type="evidence" value="ECO:0007669"/>
    <property type="project" value="UniProtKB-UniRule"/>
</dbReference>
<keyword evidence="16" id="KW-1185">Reference proteome</keyword>
<evidence type="ECO:0000256" key="6">
    <source>
        <dbReference type="ARBA" id="ARBA00022036"/>
    </source>
</evidence>
<dbReference type="PROSITE" id="PS50975">
    <property type="entry name" value="ATP_GRASP"/>
    <property type="match status" value="1"/>
</dbReference>
<dbReference type="Pfam" id="PF07478">
    <property type="entry name" value="Dala_Dala_lig_C"/>
    <property type="match status" value="1"/>
</dbReference>
<keyword evidence="9 13" id="KW-0067">ATP-binding</keyword>
<name>A0A6S7CGC4_9BURK</name>
<dbReference type="SUPFAM" id="SSF53623">
    <property type="entry name" value="MurD-like peptide ligases, catalytic domain"/>
    <property type="match status" value="1"/>
</dbReference>
<dbReference type="Pfam" id="PF18921">
    <property type="entry name" value="Cyanophycin_syn"/>
    <property type="match status" value="1"/>
</dbReference>
<dbReference type="InterPro" id="IPR011095">
    <property type="entry name" value="Dala_Dala_lig_C"/>
</dbReference>
<proteinExistence type="inferred from homology"/>
<accession>A0A6S7CGC4</accession>
<reference evidence="15 16" key="1">
    <citation type="submission" date="2020-04" db="EMBL/GenBank/DDBJ databases">
        <authorList>
            <person name="De Canck E."/>
        </authorList>
    </citation>
    <scope>NUCLEOTIDE SEQUENCE [LARGE SCALE GENOMIC DNA]</scope>
    <source>
        <strain evidence="15 16">LMG 28614</strain>
    </source>
</reference>
<evidence type="ECO:0000256" key="4">
    <source>
        <dbReference type="ARBA" id="ARBA00012968"/>
    </source>
</evidence>
<dbReference type="SUPFAM" id="SSF56059">
    <property type="entry name" value="Glutathione synthetase ATP-binding domain-like"/>
    <property type="match status" value="1"/>
</dbReference>
<feature type="domain" description="ATP-grasp" evidence="14">
    <location>
        <begin position="231"/>
        <end position="484"/>
    </location>
</feature>
<dbReference type="AlphaFoldDB" id="A0A6S7CGC4"/>
<dbReference type="EMBL" id="CADIKK010000065">
    <property type="protein sequence ID" value="CAB3809014.1"/>
    <property type="molecule type" value="Genomic_DNA"/>
</dbReference>
<dbReference type="EC" id="6.3.2.29" evidence="5"/>
<dbReference type="EC" id="6.3.2.30" evidence="4"/>
<gene>
    <name evidence="15" type="primary">cphA</name>
    <name evidence="15" type="ORF">LMG28614_06935</name>
</gene>
<evidence type="ECO:0000256" key="5">
    <source>
        <dbReference type="ARBA" id="ARBA00013005"/>
    </source>
</evidence>
<evidence type="ECO:0000256" key="3">
    <source>
        <dbReference type="ARBA" id="ARBA00011738"/>
    </source>
</evidence>
<dbReference type="InterPro" id="IPR044019">
    <property type="entry name" value="Cyanophycin_syn_N"/>
</dbReference>
<dbReference type="InterPro" id="IPR013651">
    <property type="entry name" value="ATP-grasp_RimK-type"/>
</dbReference>
<dbReference type="Gene3D" id="3.90.190.20">
    <property type="entry name" value="Mur ligase, C-terminal domain"/>
    <property type="match status" value="1"/>
</dbReference>
<dbReference type="CDD" id="cd01983">
    <property type="entry name" value="SIMIBI"/>
    <property type="match status" value="1"/>
</dbReference>
<dbReference type="SUPFAM" id="SSF53244">
    <property type="entry name" value="MurD-like peptide ligases, peptide-binding domain"/>
    <property type="match status" value="1"/>
</dbReference>
<evidence type="ECO:0000256" key="9">
    <source>
        <dbReference type="ARBA" id="ARBA00022840"/>
    </source>
</evidence>
<dbReference type="Proteomes" id="UP000494365">
    <property type="component" value="Unassembled WGS sequence"/>
</dbReference>
<evidence type="ECO:0000256" key="12">
    <source>
        <dbReference type="ARBA" id="ARBA00048425"/>
    </source>
</evidence>
<dbReference type="Gene3D" id="3.30.470.20">
    <property type="entry name" value="ATP-grasp fold, B domain"/>
    <property type="match status" value="2"/>
</dbReference>
<evidence type="ECO:0000256" key="7">
    <source>
        <dbReference type="ARBA" id="ARBA00022598"/>
    </source>
</evidence>
<evidence type="ECO:0000313" key="16">
    <source>
        <dbReference type="Proteomes" id="UP000494365"/>
    </source>
</evidence>
<dbReference type="InterPro" id="IPR036615">
    <property type="entry name" value="Mur_ligase_C_dom_sf"/>
</dbReference>
<evidence type="ECO:0000256" key="10">
    <source>
        <dbReference type="ARBA" id="ARBA00031353"/>
    </source>
</evidence>
<evidence type="ECO:0000256" key="11">
    <source>
        <dbReference type="ARBA" id="ARBA00048094"/>
    </source>
</evidence>
<dbReference type="InterPro" id="IPR011761">
    <property type="entry name" value="ATP-grasp"/>
</dbReference>
<dbReference type="GO" id="GO:0046872">
    <property type="term" value="F:metal ion binding"/>
    <property type="evidence" value="ECO:0007669"/>
    <property type="project" value="InterPro"/>
</dbReference>
<dbReference type="Pfam" id="PF08443">
    <property type="entry name" value="RimK"/>
    <property type="match status" value="1"/>
</dbReference>
<dbReference type="PANTHER" id="PTHR23135">
    <property type="entry name" value="MUR LIGASE FAMILY MEMBER"/>
    <property type="match status" value="1"/>
</dbReference>
<keyword evidence="7 15" id="KW-0436">Ligase</keyword>
<comment type="subunit">
    <text evidence="3">Homodimer.</text>
</comment>
<dbReference type="InterPro" id="IPR011810">
    <property type="entry name" value="Cya_phycin_syn"/>
</dbReference>
<sequence length="929" mass="100960">MEVKSIVAYQGPSIHAHFPVIRYTVDLGVLEEWPTGRLGQRFIDSLLGYLPGLAQHGCSYQSPGGLVRRMTEGDGTWLGHVMEHAAIELQKMAGSDVSFGKTRAAGPHGHYDVIYEYRDEAVGRRAGDLALALIEQLLPAELKPQTDTETQLDFEQKRDDFLRDARSREVGPSTAALMKAAADRAIPCTRMNADSLIRLGYGRFQKRIKATLTSETRQLAVDIASDKEETNRTLRDAGLPVPRQRKVYRACDAVVSAEQLGYPVVVKPLDCNHGQGVSIKLTTPEQVELAYKRARKYSHAVLVESYIPGSDYRMLVVNDQLAAVARRVPAHVVGDGLHTVEQLVEEANRDPRRGVGHENVLTRIELGDTAQSVLGAAGYDFESVPAPGESVYLCATANLSTGGTSIDVTDQVHPDNREMAVRAVKAIGLDVAGVDFITTDIASSYREVGGAMCEVNASPGLRMHLAPSEGAARDVAGAIVDMLYPSGTPKTIPIASITGTNGKTTTSRMLAQIMKLAGYTVGLGTTDGVYIDGRMTLAGDMTGVSSARMILADCAVDAAVLETARGGLLRRGLGYPECNVAACLNVSADHLGLRGIETVEQMAEVKRIIIEVAKDMAVLNADDPLCMKMADHTDASRLCYVTMNAAHPLVGEHIRAGGAALVLEEEAGGHLIVLWDSGRRVPLLWTYLIPATVQGLALHNVQNAMFAAALARGLGVDVEGIQLGLRTFDNSFACTPGRMNIYDDHPFRVILDYAHNPAAVQTMCALVERLGPDQRKIVSLTVPGDRRDEDIQAIGRVAAGHFDQYICHRDSDSRGRDHLEVPDMLREALRIAGVPPQQIKVVAEEQTANQLALEMARPGDLLLLLSEDYAGAWEQIGQFKPEMPRAQATSKKPVQMRIRLDDLGGFEWTRNMEIVRDARGVRIARELED</sequence>
<dbReference type="GO" id="GO:0071160">
    <property type="term" value="F:cyanophycin synthetase activity (L-aspartate-adding)"/>
    <property type="evidence" value="ECO:0007669"/>
    <property type="project" value="UniProtKB-EC"/>
</dbReference>
<keyword evidence="8 13" id="KW-0547">Nucleotide-binding</keyword>
<dbReference type="NCBIfam" id="NF010623">
    <property type="entry name" value="PRK14016.1"/>
    <property type="match status" value="1"/>
</dbReference>
<dbReference type="NCBIfam" id="TIGR02068">
    <property type="entry name" value="cya_phycin_syn"/>
    <property type="match status" value="1"/>
</dbReference>
<comment type="similarity">
    <text evidence="2">In the C-terminal section; belongs to the MurCDEF family.</text>
</comment>
<evidence type="ECO:0000256" key="8">
    <source>
        <dbReference type="ARBA" id="ARBA00022741"/>
    </source>
</evidence>
<dbReference type="Pfam" id="PF08245">
    <property type="entry name" value="Mur_ligase_M"/>
    <property type="match status" value="1"/>
</dbReference>
<evidence type="ECO:0000256" key="2">
    <source>
        <dbReference type="ARBA" id="ARBA00009060"/>
    </source>
</evidence>
<evidence type="ECO:0000256" key="13">
    <source>
        <dbReference type="PROSITE-ProRule" id="PRU00409"/>
    </source>
</evidence>
<comment type="function">
    <text evidence="1">Catalyzes the ATP-dependent polymerization of arginine and aspartate to multi-L-arginyl-poly-L-aspartic acid (cyanophycin; a water-insoluble reserve polymer).</text>
</comment>
<dbReference type="Pfam" id="PF02875">
    <property type="entry name" value="Mur_ligase_C"/>
    <property type="match status" value="1"/>
</dbReference>
<dbReference type="InterPro" id="IPR013221">
    <property type="entry name" value="Mur_ligase_cen"/>
</dbReference>
<organism evidence="15 16">
    <name type="scientific">Paraburkholderia ultramafica</name>
    <dbReference type="NCBI Taxonomy" id="1544867"/>
    <lineage>
        <taxon>Bacteria</taxon>
        <taxon>Pseudomonadati</taxon>
        <taxon>Pseudomonadota</taxon>
        <taxon>Betaproteobacteria</taxon>
        <taxon>Burkholderiales</taxon>
        <taxon>Burkholderiaceae</taxon>
        <taxon>Paraburkholderia</taxon>
    </lineage>
</organism>
<protein>
    <recommendedName>
        <fullName evidence="6">Cyanophycin synthetase</fullName>
        <ecNumber evidence="5">6.3.2.29</ecNumber>
        <ecNumber evidence="4">6.3.2.30</ecNumber>
    </recommendedName>
    <alternativeName>
        <fullName evidence="10">Cyanophycin synthase</fullName>
    </alternativeName>
</protein>
<comment type="catalytic activity">
    <reaction evidence="12">
        <text>[L-4-(L-arginin-2-N-yl)aspartate](n) + L-aspartate + ATP = [L-4-(L-arginin-2-N-yl)aspartate](n)-L-aspartate + ADP + phosphate + H(+)</text>
        <dbReference type="Rhea" id="RHEA:13277"/>
        <dbReference type="Rhea" id="RHEA-COMP:13728"/>
        <dbReference type="Rhea" id="RHEA-COMP:13733"/>
        <dbReference type="ChEBI" id="CHEBI:15378"/>
        <dbReference type="ChEBI" id="CHEBI:29991"/>
        <dbReference type="ChEBI" id="CHEBI:30616"/>
        <dbReference type="ChEBI" id="CHEBI:43474"/>
        <dbReference type="ChEBI" id="CHEBI:137986"/>
        <dbReference type="ChEBI" id="CHEBI:137990"/>
        <dbReference type="ChEBI" id="CHEBI:456216"/>
        <dbReference type="EC" id="6.3.2.29"/>
    </reaction>
</comment>
<evidence type="ECO:0000256" key="1">
    <source>
        <dbReference type="ARBA" id="ARBA00003184"/>
    </source>
</evidence>
<comment type="catalytic activity">
    <reaction evidence="11">
        <text>[L-4-(L-arginin-2-N-yl)aspartate](n)-L-aspartate + L-arginine + ATP = [L-4-(L-arginin-2-N-yl)aspartate](n+1) + ADP + phosphate + H(+)</text>
        <dbReference type="Rhea" id="RHEA:23888"/>
        <dbReference type="Rhea" id="RHEA-COMP:13732"/>
        <dbReference type="Rhea" id="RHEA-COMP:13733"/>
        <dbReference type="ChEBI" id="CHEBI:15378"/>
        <dbReference type="ChEBI" id="CHEBI:30616"/>
        <dbReference type="ChEBI" id="CHEBI:32682"/>
        <dbReference type="ChEBI" id="CHEBI:43474"/>
        <dbReference type="ChEBI" id="CHEBI:137986"/>
        <dbReference type="ChEBI" id="CHEBI:137990"/>
        <dbReference type="ChEBI" id="CHEBI:456216"/>
        <dbReference type="EC" id="6.3.2.30"/>
    </reaction>
</comment>
<dbReference type="InterPro" id="IPR004101">
    <property type="entry name" value="Mur_ligase_C"/>
</dbReference>
<dbReference type="Gene3D" id="3.40.1190.10">
    <property type="entry name" value="Mur-like, catalytic domain"/>
    <property type="match status" value="1"/>
</dbReference>
<dbReference type="GO" id="GO:0008716">
    <property type="term" value="F:D-alanine-D-alanine ligase activity"/>
    <property type="evidence" value="ECO:0007669"/>
    <property type="project" value="InterPro"/>
</dbReference>
<dbReference type="PANTHER" id="PTHR23135:SF18">
    <property type="entry name" value="CYANOPHYCIN SYNTHETASE"/>
    <property type="match status" value="1"/>
</dbReference>
<dbReference type="RefSeq" id="WP_175153783.1">
    <property type="nucleotide sequence ID" value="NZ_CADIKK010000065.1"/>
</dbReference>
<evidence type="ECO:0000259" key="14">
    <source>
        <dbReference type="PROSITE" id="PS50975"/>
    </source>
</evidence>